<protein>
    <submittedName>
        <fullName evidence="2">Uncharacterized protein</fullName>
    </submittedName>
</protein>
<evidence type="ECO:0000313" key="3">
    <source>
        <dbReference type="Proteomes" id="UP001225957"/>
    </source>
</evidence>
<dbReference type="EMBL" id="JASCQP010000018">
    <property type="protein sequence ID" value="MDI5890620.1"/>
    <property type="molecule type" value="Genomic_DNA"/>
</dbReference>
<organism evidence="2 3">
    <name type="scientific">Halomonas rhizosphaerae</name>
    <dbReference type="NCBI Taxonomy" id="3043296"/>
    <lineage>
        <taxon>Bacteria</taxon>
        <taxon>Pseudomonadati</taxon>
        <taxon>Pseudomonadota</taxon>
        <taxon>Gammaproteobacteria</taxon>
        <taxon>Oceanospirillales</taxon>
        <taxon>Halomonadaceae</taxon>
        <taxon>Halomonas</taxon>
    </lineage>
</organism>
<feature type="transmembrane region" description="Helical" evidence="1">
    <location>
        <begin position="20"/>
        <end position="40"/>
    </location>
</feature>
<sequence>MVDPKTPDIWTLLFDQTPVIIRAVLGLLTLGIFTLAGVLYRWHRDDLKEVHDRVDRLEHVMDERHQETNRLLFQIVQNTGREK</sequence>
<comment type="caution">
    <text evidence="2">The sequence shown here is derived from an EMBL/GenBank/DDBJ whole genome shotgun (WGS) entry which is preliminary data.</text>
</comment>
<gene>
    <name evidence="2" type="ORF">QLQ83_05900</name>
</gene>
<keyword evidence="1" id="KW-0472">Membrane</keyword>
<accession>A0ABT6UXC2</accession>
<evidence type="ECO:0000313" key="2">
    <source>
        <dbReference type="EMBL" id="MDI5890620.1"/>
    </source>
</evidence>
<keyword evidence="1" id="KW-0812">Transmembrane</keyword>
<dbReference type="RefSeq" id="WP_282734595.1">
    <property type="nucleotide sequence ID" value="NZ_JASCQP010000018.1"/>
</dbReference>
<dbReference type="Proteomes" id="UP001225957">
    <property type="component" value="Unassembled WGS sequence"/>
</dbReference>
<proteinExistence type="predicted"/>
<evidence type="ECO:0000256" key="1">
    <source>
        <dbReference type="SAM" id="Phobius"/>
    </source>
</evidence>
<reference evidence="2 3" key="1">
    <citation type="submission" date="2023-04" db="EMBL/GenBank/DDBJ databases">
        <title>Halomonas strains isolated from rhizosphere soil.</title>
        <authorList>
            <person name="Xu L."/>
            <person name="Sun J.-Q."/>
        </authorList>
    </citation>
    <scope>NUCLEOTIDE SEQUENCE [LARGE SCALE GENOMIC DNA]</scope>
    <source>
        <strain evidence="2 3">LR5S20</strain>
    </source>
</reference>
<keyword evidence="3" id="KW-1185">Reference proteome</keyword>
<name>A0ABT6UXC2_9GAMM</name>
<keyword evidence="1" id="KW-1133">Transmembrane helix</keyword>